<evidence type="ECO:0000313" key="2">
    <source>
        <dbReference type="Proteomes" id="UP001168216"/>
    </source>
</evidence>
<dbReference type="AlphaFoldDB" id="A0AAW7I5J2"/>
<comment type="caution">
    <text evidence="1">The sequence shown here is derived from an EMBL/GenBank/DDBJ whole genome shotgun (WGS) entry which is preliminary data.</text>
</comment>
<dbReference type="Proteomes" id="UP001168216">
    <property type="component" value="Unassembled WGS sequence"/>
</dbReference>
<organism evidence="1 2">
    <name type="scientific">Aeromonas bestiarum</name>
    <dbReference type="NCBI Taxonomy" id="105751"/>
    <lineage>
        <taxon>Bacteria</taxon>
        <taxon>Pseudomonadati</taxon>
        <taxon>Pseudomonadota</taxon>
        <taxon>Gammaproteobacteria</taxon>
        <taxon>Aeromonadales</taxon>
        <taxon>Aeromonadaceae</taxon>
        <taxon>Aeromonas</taxon>
    </lineage>
</organism>
<accession>A0AAW7I5J2</accession>
<evidence type="ECO:0008006" key="3">
    <source>
        <dbReference type="Google" id="ProtNLM"/>
    </source>
</evidence>
<dbReference type="RefSeq" id="WP_042871135.1">
    <property type="nucleotide sequence ID" value="NZ_JAOPLV010000019.1"/>
</dbReference>
<protein>
    <recommendedName>
        <fullName evidence="3">Phage protein</fullName>
    </recommendedName>
</protein>
<reference evidence="1" key="1">
    <citation type="submission" date="2023-08" db="EMBL/GenBank/DDBJ databases">
        <title>WGS of Aeromonas isolates.</title>
        <authorList>
            <person name="Lee H."/>
        </authorList>
    </citation>
    <scope>NUCLEOTIDE SEQUENCE</scope>
    <source>
        <strain evidence="1">SL22</strain>
    </source>
</reference>
<name>A0AAW7I5J2_9GAMM</name>
<gene>
    <name evidence="1" type="ORF">OB959_23035</name>
</gene>
<sequence>MDMSALSAGICSTANTVISSYRPSMSDAELFCIRVALEALIDLAADYGLVVVRQQLLDMVGRIEGRRHARRIEQEVAA</sequence>
<evidence type="ECO:0000313" key="1">
    <source>
        <dbReference type="EMBL" id="MDM5142627.1"/>
    </source>
</evidence>
<proteinExistence type="predicted"/>
<dbReference type="EMBL" id="JAOPLV010000019">
    <property type="protein sequence ID" value="MDM5142627.1"/>
    <property type="molecule type" value="Genomic_DNA"/>
</dbReference>